<evidence type="ECO:0000313" key="1">
    <source>
        <dbReference type="EMBL" id="NYH97190.1"/>
    </source>
</evidence>
<dbReference type="GO" id="GO:0020037">
    <property type="term" value="F:heme binding"/>
    <property type="evidence" value="ECO:0007669"/>
    <property type="project" value="InterPro"/>
</dbReference>
<sequence length="148" mass="17394">MEIVASPGPRDENFCGINECYISIALKVFISHTNVIFLHETYYCRAIYFYLIRLRLNFLSFRYYFRRPINLWSGRKRPSRSASAPARLFFSSLLAAIKDVLGDAATDDGVAAWREAYWFLQIFLFPKRRSFTPKRAQDDYWVVLRATV</sequence>
<dbReference type="Gene3D" id="1.10.490.10">
    <property type="entry name" value="Globins"/>
    <property type="match status" value="1"/>
</dbReference>
<gene>
    <name evidence="1" type="ORF">FHS75_003551</name>
</gene>
<reference evidence="1 2" key="1">
    <citation type="submission" date="2020-07" db="EMBL/GenBank/DDBJ databases">
        <title>Genomic Encyclopedia of Type Strains, Phase IV (KMG-IV): sequencing the most valuable type-strain genomes for metagenomic binning, comparative biology and taxonomic classification.</title>
        <authorList>
            <person name="Goeker M."/>
        </authorList>
    </citation>
    <scope>NUCLEOTIDE SEQUENCE [LARGE SCALE GENOMIC DNA]</scope>
    <source>
        <strain evidence="1 2">DSM 29043</strain>
    </source>
</reference>
<proteinExistence type="predicted"/>
<name>A0A7Z0BX93_9SPHN</name>
<evidence type="ECO:0000313" key="2">
    <source>
        <dbReference type="Proteomes" id="UP000522081"/>
    </source>
</evidence>
<organism evidence="1 2">
    <name type="scientific">Novosphingobium marinum</name>
    <dbReference type="NCBI Taxonomy" id="1514948"/>
    <lineage>
        <taxon>Bacteria</taxon>
        <taxon>Pseudomonadati</taxon>
        <taxon>Pseudomonadota</taxon>
        <taxon>Alphaproteobacteria</taxon>
        <taxon>Sphingomonadales</taxon>
        <taxon>Sphingomonadaceae</taxon>
        <taxon>Novosphingobium</taxon>
    </lineage>
</organism>
<keyword evidence="2" id="KW-1185">Reference proteome</keyword>
<dbReference type="GO" id="GO:0019825">
    <property type="term" value="F:oxygen binding"/>
    <property type="evidence" value="ECO:0007669"/>
    <property type="project" value="InterPro"/>
</dbReference>
<dbReference type="AlphaFoldDB" id="A0A7Z0BX93"/>
<dbReference type="EMBL" id="JACBZF010000016">
    <property type="protein sequence ID" value="NYH97190.1"/>
    <property type="molecule type" value="Genomic_DNA"/>
</dbReference>
<dbReference type="RefSeq" id="WP_179408938.1">
    <property type="nucleotide sequence ID" value="NZ_BMGF01000019.1"/>
</dbReference>
<protein>
    <submittedName>
        <fullName evidence="1">Uncharacterized protein</fullName>
    </submittedName>
</protein>
<accession>A0A7Z0BX93</accession>
<comment type="caution">
    <text evidence="1">The sequence shown here is derived from an EMBL/GenBank/DDBJ whole genome shotgun (WGS) entry which is preliminary data.</text>
</comment>
<dbReference type="InterPro" id="IPR009050">
    <property type="entry name" value="Globin-like_sf"/>
</dbReference>
<dbReference type="InterPro" id="IPR012292">
    <property type="entry name" value="Globin/Proto"/>
</dbReference>
<dbReference type="SUPFAM" id="SSF46458">
    <property type="entry name" value="Globin-like"/>
    <property type="match status" value="1"/>
</dbReference>
<dbReference type="Proteomes" id="UP000522081">
    <property type="component" value="Unassembled WGS sequence"/>
</dbReference>